<gene>
    <name evidence="14" type="primary">LOC100374191</name>
</gene>
<dbReference type="Pfam" id="PF00249">
    <property type="entry name" value="Myb_DNA-binding"/>
    <property type="match status" value="1"/>
</dbReference>
<dbReference type="InterPro" id="IPR001005">
    <property type="entry name" value="SANT/Myb"/>
</dbReference>
<dbReference type="PANTHER" id="PTHR43999">
    <property type="entry name" value="DNAJ HOMOLOG SUBFAMILY C MEMBER 2"/>
    <property type="match status" value="1"/>
</dbReference>
<dbReference type="SUPFAM" id="SSF46689">
    <property type="entry name" value="Homeodomain-like"/>
    <property type="match status" value="2"/>
</dbReference>
<dbReference type="RefSeq" id="XP_002739518.2">
    <property type="nucleotide sequence ID" value="XM_002739472.2"/>
</dbReference>
<dbReference type="SUPFAM" id="SSF46565">
    <property type="entry name" value="Chaperone J-domain"/>
    <property type="match status" value="1"/>
</dbReference>
<evidence type="ECO:0000256" key="1">
    <source>
        <dbReference type="ARBA" id="ARBA00004514"/>
    </source>
</evidence>
<dbReference type="Gene3D" id="1.10.287.110">
    <property type="entry name" value="DnaJ domain"/>
    <property type="match status" value="1"/>
</dbReference>
<dbReference type="InterPro" id="IPR042569">
    <property type="entry name" value="RAC_head_sf"/>
</dbReference>
<dbReference type="Pfam" id="PF00226">
    <property type="entry name" value="DnaJ"/>
    <property type="match status" value="1"/>
</dbReference>
<dbReference type="PROSITE" id="PS50076">
    <property type="entry name" value="DNAJ_2"/>
    <property type="match status" value="1"/>
</dbReference>
<dbReference type="Pfam" id="PF16717">
    <property type="entry name" value="RAC_head"/>
    <property type="match status" value="1"/>
</dbReference>
<dbReference type="InterPro" id="IPR009057">
    <property type="entry name" value="Homeodomain-like_sf"/>
</dbReference>
<evidence type="ECO:0000256" key="5">
    <source>
        <dbReference type="ARBA" id="ARBA00022853"/>
    </source>
</evidence>
<evidence type="ECO:0000259" key="10">
    <source>
        <dbReference type="PROSITE" id="PS50090"/>
    </source>
</evidence>
<dbReference type="PROSITE" id="PS51293">
    <property type="entry name" value="SANT"/>
    <property type="match status" value="1"/>
</dbReference>
<feature type="domain" description="J" evidence="9">
    <location>
        <begin position="89"/>
        <end position="163"/>
    </location>
</feature>
<dbReference type="InterPro" id="IPR044634">
    <property type="entry name" value="Zuotin/DnaJC2"/>
</dbReference>
<dbReference type="CDD" id="cd23953">
    <property type="entry name" value="zuotin_NTD"/>
    <property type="match status" value="1"/>
</dbReference>
<accession>A0ABM0GXH9</accession>
<organism evidence="13 14">
    <name type="scientific">Saccoglossus kowalevskii</name>
    <name type="common">Acorn worm</name>
    <dbReference type="NCBI Taxonomy" id="10224"/>
    <lineage>
        <taxon>Eukaryota</taxon>
        <taxon>Metazoa</taxon>
        <taxon>Hemichordata</taxon>
        <taxon>Enteropneusta</taxon>
        <taxon>Harrimaniidae</taxon>
        <taxon>Saccoglossus</taxon>
    </lineage>
</organism>
<dbReference type="Pfam" id="PF21884">
    <property type="entry name" value="ZUO1-like_ZHD"/>
    <property type="match status" value="1"/>
</dbReference>
<feature type="region of interest" description="Disordered" evidence="8">
    <location>
        <begin position="783"/>
        <end position="804"/>
    </location>
</feature>
<name>A0ABM0GXH9_SACKO</name>
<reference evidence="14" key="1">
    <citation type="submission" date="2025-08" db="UniProtKB">
        <authorList>
            <consortium name="RefSeq"/>
        </authorList>
    </citation>
    <scope>IDENTIFICATION</scope>
    <source>
        <tissue evidence="14">Testes</tissue>
    </source>
</reference>
<dbReference type="InterPro" id="IPR036869">
    <property type="entry name" value="J_dom_sf"/>
</dbReference>
<dbReference type="PROSITE" id="PS51294">
    <property type="entry name" value="HTH_MYB"/>
    <property type="match status" value="1"/>
</dbReference>
<feature type="region of interest" description="Disordered" evidence="8">
    <location>
        <begin position="679"/>
        <end position="700"/>
    </location>
</feature>
<dbReference type="InterPro" id="IPR001623">
    <property type="entry name" value="DnaJ_domain"/>
</dbReference>
<dbReference type="InterPro" id="IPR032003">
    <property type="entry name" value="RAC_head"/>
</dbReference>
<dbReference type="PROSITE" id="PS50090">
    <property type="entry name" value="MYB_LIKE"/>
    <property type="match status" value="1"/>
</dbReference>
<evidence type="ECO:0000259" key="11">
    <source>
        <dbReference type="PROSITE" id="PS51293"/>
    </source>
</evidence>
<proteinExistence type="predicted"/>
<evidence type="ECO:0000256" key="6">
    <source>
        <dbReference type="ARBA" id="ARBA00023159"/>
    </source>
</evidence>
<evidence type="ECO:0000313" key="13">
    <source>
        <dbReference type="Proteomes" id="UP000694865"/>
    </source>
</evidence>
<dbReference type="InterPro" id="IPR017884">
    <property type="entry name" value="SANT_dom"/>
</dbReference>
<dbReference type="InterPro" id="IPR017930">
    <property type="entry name" value="Myb_dom"/>
</dbReference>
<dbReference type="InterPro" id="IPR007889">
    <property type="entry name" value="HTH_Psq"/>
</dbReference>
<sequence length="879" mass="101249">MLNMFPEAADDDSTTVVCQISAPVCLKVEPVGRWYQAYISRRHHRRTLSHTEDYNSSSSSDYSDDDIITEDEDETFLLTLDPKEWKKQDHYRVLGLGHLRYKATDQQIKKAHKMKVLKHHPDKRKRETHVPRKDGDDDYFTCITKAYEILGHRQKRIAYDSVDPEFDDSVPFVNQDSKDNFFEEFTEVFERNSRWSTTKRVPKLGDMNSSRSDVNHFYGFCQPPQERCRVELTLADKVKLIKDYESTNLTQQQLGQKYGIGKSTVTDIIKKKADYMKQFENNINGSRQRIKTSSKFEEINGLVWTWFQQAVQSIFRYLVRCCRKKHCHLRLNSVSKLLTNGLKAGEGVIRLNRSKSTERVPIALPDRTLGTKSDDCKGDKVSKERLTALFTCSMTGEKIKPFIIGKAAKPRYFKNIDPKTLPVYWNSNKKAWMTSALFEEYLRDLNNQMRRGFNQLDSEITDVEEADDTEEMRNLINEVTGPDVQCTVNEYLNFDDNMPTEETYDGEWEQQILENFIKDKENQDYNAYACDPRIKKFKDDEKKRKEDEKRARQEASRLAAEEREKERQATLEAERLAREKEEEEARVKAQAAKKEKDALKKAMKKEKKMFRDTCKKYNYFTTDDAEALKQMQEIEKLCEKLNLTSLQELNQALKSGSEEEAKQAYHSKVQCVNEEIEKEKREMLQSKKSTSGKGGGSSSKWDDCDLQLLTKGVNLFPAGTGSRWEVIAGFINQHSTSGMTRNAKDVISKAKSLQKLDPSVKDAANKKAFDKFEQSKNVKGAAAAEAAAPSERYGENGKLAAASDEVKVETPKQWSAEEQKLLEQALKTYPASTAERWDKISAAVPTRTRKECMKRYKDLVEMVKAKKAVQAQASKGKKI</sequence>
<evidence type="ECO:0000256" key="3">
    <source>
        <dbReference type="ARBA" id="ARBA00022490"/>
    </source>
</evidence>
<dbReference type="InterPro" id="IPR004875">
    <property type="entry name" value="DDE_SF_endonuclease_dom"/>
</dbReference>
<dbReference type="SMART" id="SM00271">
    <property type="entry name" value="DnaJ"/>
    <property type="match status" value="1"/>
</dbReference>
<evidence type="ECO:0000313" key="14">
    <source>
        <dbReference type="RefSeq" id="XP_002739518.2"/>
    </source>
</evidence>
<dbReference type="SMART" id="SM00717">
    <property type="entry name" value="SANT"/>
    <property type="match status" value="2"/>
</dbReference>
<dbReference type="Pfam" id="PF03184">
    <property type="entry name" value="DDE_1"/>
    <property type="match status" value="1"/>
</dbReference>
<comment type="subcellular location">
    <subcellularLocation>
        <location evidence="1">Cytoplasm</location>
        <location evidence="1">Cytosol</location>
    </subcellularLocation>
</comment>
<keyword evidence="6" id="KW-0010">Activator</keyword>
<feature type="domain" description="HTH myb-type" evidence="12">
    <location>
        <begin position="814"/>
        <end position="864"/>
    </location>
</feature>
<keyword evidence="5" id="KW-0156">Chromatin regulator</keyword>
<dbReference type="Gene3D" id="1.10.8.840">
    <property type="entry name" value="Ribosome-associated complex head domain"/>
    <property type="match status" value="1"/>
</dbReference>
<evidence type="ECO:0000256" key="4">
    <source>
        <dbReference type="ARBA" id="ARBA00022737"/>
    </source>
</evidence>
<evidence type="ECO:0000256" key="7">
    <source>
        <dbReference type="ARBA" id="ARBA00023186"/>
    </source>
</evidence>
<evidence type="ECO:0000259" key="12">
    <source>
        <dbReference type="PROSITE" id="PS51294"/>
    </source>
</evidence>
<dbReference type="GeneID" id="100374191"/>
<feature type="region of interest" description="Disordered" evidence="8">
    <location>
        <begin position="47"/>
        <end position="66"/>
    </location>
</feature>
<feature type="region of interest" description="Disordered" evidence="8">
    <location>
        <begin position="539"/>
        <end position="589"/>
    </location>
</feature>
<protein>
    <recommendedName>
        <fullName evidence="2">DnaJ homolog subfamily C member 2</fullName>
    </recommendedName>
</protein>
<dbReference type="Pfam" id="PF23082">
    <property type="entry name" value="Myb_DNA-binding_2"/>
    <property type="match status" value="1"/>
</dbReference>
<evidence type="ECO:0000256" key="2">
    <source>
        <dbReference type="ARBA" id="ARBA00014469"/>
    </source>
</evidence>
<keyword evidence="3" id="KW-0963">Cytoplasm</keyword>
<dbReference type="CDD" id="cd00167">
    <property type="entry name" value="SANT"/>
    <property type="match status" value="1"/>
</dbReference>
<dbReference type="Pfam" id="PF04218">
    <property type="entry name" value="CENP-B_N"/>
    <property type="match status" value="1"/>
</dbReference>
<feature type="domain" description="Myb-like" evidence="10">
    <location>
        <begin position="814"/>
        <end position="860"/>
    </location>
</feature>
<evidence type="ECO:0000256" key="8">
    <source>
        <dbReference type="SAM" id="MobiDB-lite"/>
    </source>
</evidence>
<dbReference type="Proteomes" id="UP000694865">
    <property type="component" value="Unplaced"/>
</dbReference>
<keyword evidence="4" id="KW-0677">Repeat</keyword>
<dbReference type="PANTHER" id="PTHR43999:SF1">
    <property type="entry name" value="DNAJ HOMOLOG SUBFAMILY C MEMBER 2"/>
    <property type="match status" value="1"/>
</dbReference>
<dbReference type="Gene3D" id="1.10.10.60">
    <property type="entry name" value="Homeodomain-like"/>
    <property type="match status" value="3"/>
</dbReference>
<dbReference type="CDD" id="cd06257">
    <property type="entry name" value="DnaJ"/>
    <property type="match status" value="1"/>
</dbReference>
<keyword evidence="13" id="KW-1185">Reference proteome</keyword>
<evidence type="ECO:0000259" key="9">
    <source>
        <dbReference type="PROSITE" id="PS50076"/>
    </source>
</evidence>
<feature type="domain" description="SANT" evidence="11">
    <location>
        <begin position="809"/>
        <end position="864"/>
    </location>
</feature>
<dbReference type="InterPro" id="IPR054076">
    <property type="entry name" value="ZUO1-like_ZHD"/>
</dbReference>
<keyword evidence="7" id="KW-0143">Chaperone</keyword>